<protein>
    <submittedName>
        <fullName evidence="2">Uncharacterized protein</fullName>
    </submittedName>
</protein>
<dbReference type="GO" id="GO:0019843">
    <property type="term" value="F:rRNA binding"/>
    <property type="evidence" value="ECO:0007669"/>
    <property type="project" value="TreeGrafter"/>
</dbReference>
<feature type="repeat" description="RCC1" evidence="1">
    <location>
        <begin position="126"/>
        <end position="185"/>
    </location>
</feature>
<dbReference type="PROSITE" id="PS50012">
    <property type="entry name" value="RCC1_3"/>
    <property type="match status" value="4"/>
</dbReference>
<evidence type="ECO:0000313" key="2">
    <source>
        <dbReference type="EMBL" id="SAM08223.1"/>
    </source>
</evidence>
<dbReference type="OrthoDB" id="5370059at2759"/>
<dbReference type="GO" id="GO:0005743">
    <property type="term" value="C:mitochondrial inner membrane"/>
    <property type="evidence" value="ECO:0007669"/>
    <property type="project" value="TreeGrafter"/>
</dbReference>
<accession>A0A163KIA3</accession>
<name>A0A163KIA3_ABSGL</name>
<reference evidence="2" key="1">
    <citation type="submission" date="2016-04" db="EMBL/GenBank/DDBJ databases">
        <authorList>
            <person name="Evans L.H."/>
            <person name="Alamgir A."/>
            <person name="Owens N."/>
            <person name="Weber N.D."/>
            <person name="Virtaneva K."/>
            <person name="Barbian K."/>
            <person name="Babar A."/>
            <person name="Rosenke K."/>
        </authorList>
    </citation>
    <scope>NUCLEOTIDE SEQUENCE [LARGE SCALE GENOMIC DNA]</scope>
    <source>
        <strain evidence="2">CBS 101.48</strain>
    </source>
</reference>
<dbReference type="Pfam" id="PF00415">
    <property type="entry name" value="RCC1"/>
    <property type="match status" value="2"/>
</dbReference>
<dbReference type="EMBL" id="LT554889">
    <property type="protein sequence ID" value="SAM08223.1"/>
    <property type="molecule type" value="Genomic_DNA"/>
</dbReference>
<feature type="repeat" description="RCC1" evidence="1">
    <location>
        <begin position="209"/>
        <end position="260"/>
    </location>
</feature>
<dbReference type="InterPro" id="IPR053035">
    <property type="entry name" value="Mitochondrial_GEF_domain"/>
</dbReference>
<dbReference type="STRING" id="4829.A0A163KIA3"/>
<sequence>MLRSVHRSLHTSKKPQQFLYGWGNTQALPLTRAPSILTQPTLLCDESDYALPINEVVNHMAAGWAHSLLGTSSHVYGFGVNQSYQIGTVDSHHVSYTLKQGETLRGLACGREHSHLVVGDPQDTVDTIYSMGNNMYGQLGTGESKSTRPGELMATQQPAAIHGYEGERIVDIVCGMDNTVFATGKEENKVIFREIIAMTNFWGGEEDRNKMYAMGWGADGQLGQGHDQSDDQSVPSCLPLEGPLQKLSSSTDFTLALLGDGRLWVWGNSEYGQGMQGTKIDRILAPLPVTVLDQVVVVDVAAGGPFSVILTEDGSVYTCGYGCLGQGKEVLETLTLQKVKGLDRAIRVFAATDYAAAISESGDLFTWGLNGSSGRLGLGHHQHEYVAKQVDMENNTVVDVALGTNHALALCV</sequence>
<gene>
    <name evidence="2" type="primary">ABSGL_13885.1 scaffold 14340</name>
</gene>
<dbReference type="GO" id="GO:0005085">
    <property type="term" value="F:guanyl-nucleotide exchange factor activity"/>
    <property type="evidence" value="ECO:0007669"/>
    <property type="project" value="TreeGrafter"/>
</dbReference>
<dbReference type="InterPro" id="IPR009091">
    <property type="entry name" value="RCC1/BLIP-II"/>
</dbReference>
<dbReference type="Pfam" id="PF13540">
    <property type="entry name" value="RCC1_2"/>
    <property type="match status" value="2"/>
</dbReference>
<dbReference type="AlphaFoldDB" id="A0A163KIA3"/>
<dbReference type="InParanoid" id="A0A163KIA3"/>
<dbReference type="InterPro" id="IPR000408">
    <property type="entry name" value="Reg_chr_condens"/>
</dbReference>
<proteinExistence type="predicted"/>
<dbReference type="Proteomes" id="UP000078561">
    <property type="component" value="Unassembled WGS sequence"/>
</dbReference>
<dbReference type="PANTHER" id="PTHR46337">
    <property type="entry name" value="RCC1-LIKE G EXCHANGING FACTOR-LIKE PROTEIN"/>
    <property type="match status" value="1"/>
</dbReference>
<organism evidence="2">
    <name type="scientific">Absidia glauca</name>
    <name type="common">Pin mould</name>
    <dbReference type="NCBI Taxonomy" id="4829"/>
    <lineage>
        <taxon>Eukaryota</taxon>
        <taxon>Fungi</taxon>
        <taxon>Fungi incertae sedis</taxon>
        <taxon>Mucoromycota</taxon>
        <taxon>Mucoromycotina</taxon>
        <taxon>Mucoromycetes</taxon>
        <taxon>Mucorales</taxon>
        <taxon>Cunninghamellaceae</taxon>
        <taxon>Absidia</taxon>
    </lineage>
</organism>
<dbReference type="SUPFAM" id="SSF50985">
    <property type="entry name" value="RCC1/BLIP-II"/>
    <property type="match status" value="2"/>
</dbReference>
<feature type="repeat" description="RCC1" evidence="1">
    <location>
        <begin position="261"/>
        <end position="313"/>
    </location>
</feature>
<dbReference type="PRINTS" id="PR00633">
    <property type="entry name" value="RCCNDNSATION"/>
</dbReference>
<dbReference type="OMA" id="GSFCMAL"/>
<dbReference type="GO" id="GO:0070131">
    <property type="term" value="P:positive regulation of mitochondrial translation"/>
    <property type="evidence" value="ECO:0007669"/>
    <property type="project" value="TreeGrafter"/>
</dbReference>
<evidence type="ECO:0000313" key="3">
    <source>
        <dbReference type="Proteomes" id="UP000078561"/>
    </source>
</evidence>
<evidence type="ECO:0000256" key="1">
    <source>
        <dbReference type="PROSITE-ProRule" id="PRU00235"/>
    </source>
</evidence>
<keyword evidence="3" id="KW-1185">Reference proteome</keyword>
<dbReference type="Gene3D" id="2.130.10.30">
    <property type="entry name" value="Regulator of chromosome condensation 1/beta-lactamase-inhibitor protein II"/>
    <property type="match status" value="2"/>
</dbReference>
<feature type="repeat" description="RCC1" evidence="1">
    <location>
        <begin position="362"/>
        <end position="412"/>
    </location>
</feature>
<dbReference type="PANTHER" id="PTHR46337:SF1">
    <property type="entry name" value="RCC1-LIKE G EXCHANGING FACTOR-LIKE PROTEIN"/>
    <property type="match status" value="1"/>
</dbReference>